<keyword evidence="2" id="KW-1185">Reference proteome</keyword>
<dbReference type="EMBL" id="JAPDRQ010000217">
    <property type="protein sequence ID" value="KAJ9652110.1"/>
    <property type="molecule type" value="Genomic_DNA"/>
</dbReference>
<reference evidence="1" key="1">
    <citation type="submission" date="2022-10" db="EMBL/GenBank/DDBJ databases">
        <title>Culturing micro-colonial fungi from biological soil crusts in the Mojave desert and describing Neophaeococcomyces mojavensis, and introducing the new genera and species Taxawa tesnikishii.</title>
        <authorList>
            <person name="Kurbessoian T."/>
            <person name="Stajich J.E."/>
        </authorList>
    </citation>
    <scope>NUCLEOTIDE SEQUENCE</scope>
    <source>
        <strain evidence="1">JES_112</strain>
    </source>
</reference>
<accession>A0ACC2ZWX1</accession>
<protein>
    <submittedName>
        <fullName evidence="1">Uncharacterized protein</fullName>
    </submittedName>
</protein>
<evidence type="ECO:0000313" key="2">
    <source>
        <dbReference type="Proteomes" id="UP001172386"/>
    </source>
</evidence>
<organism evidence="1 2">
    <name type="scientific">Neophaeococcomyces mojaviensis</name>
    <dbReference type="NCBI Taxonomy" id="3383035"/>
    <lineage>
        <taxon>Eukaryota</taxon>
        <taxon>Fungi</taxon>
        <taxon>Dikarya</taxon>
        <taxon>Ascomycota</taxon>
        <taxon>Pezizomycotina</taxon>
        <taxon>Eurotiomycetes</taxon>
        <taxon>Chaetothyriomycetidae</taxon>
        <taxon>Chaetothyriales</taxon>
        <taxon>Chaetothyriales incertae sedis</taxon>
        <taxon>Neophaeococcomyces</taxon>
    </lineage>
</organism>
<gene>
    <name evidence="1" type="ORF">H2198_008638</name>
</gene>
<comment type="caution">
    <text evidence="1">The sequence shown here is derived from an EMBL/GenBank/DDBJ whole genome shotgun (WGS) entry which is preliminary data.</text>
</comment>
<dbReference type="Proteomes" id="UP001172386">
    <property type="component" value="Unassembled WGS sequence"/>
</dbReference>
<name>A0ACC2ZWX1_9EURO</name>
<evidence type="ECO:0000313" key="1">
    <source>
        <dbReference type="EMBL" id="KAJ9652110.1"/>
    </source>
</evidence>
<proteinExistence type="predicted"/>
<sequence length="754" mass="85970">MATAQQGGTASAALQPMSEHIKETTQRVDSLLEKPEAVVRMIVPAFERHFLESGPFAFAKPDRAACKGNAESDSTTESSSDEADASVEDMDIDTKNMSLDGDNDRDEHEKEIIEEVKRGLDKDMTIDEAREMYRTEMKHHASTVTVRYNVADAEGNVQEMDEVIMMEEYLGKSWCDHILNLHSIVPDPEPETMYELRDFQRKAARQGDYLCRSEFRAMILGDAMGVGKTRTCIKIMELARNDPGCFSLVVCPKTLQAQWAQEIRASYKPGCMPSVYILDDRRTTASELHAKQCDIVIVSYEFLEHNARPFTEWPENKKMLEADSKKDIHRPVVALHSSYWISLGLPIKRLILDECQKIKNEEGMRHVAVKHLYFHSCILVSGTILDNTSLDCAALIVSFVRGHPFYSTKYFTERFTTRERETYDLPMQGPSMSQTNVAQLARFLNGFMIARPSTVLHLEGLKAYSVEFDLNQKERKAVKEHVRAYLSSIARRKGSDGESMMAFTHSIRAQQAAAHEKLFQAGLMNHNNRLHEFVSGEDGSIDQEEDKTEHAASSDAGLRDQWIATISENNFDYHSSRIDCLLATYRYCREAFPDEKMLIFGEFLSFLDLLAQAFKRELSIECLRFDGSCSAKQREDVKTKFAGCDPEVPLLITGRAGGLGLNLQTASIVVQTEVWWNHNWELQAYFRAYRQGQTHEVKVFRLLARNSEIDHIILRRQREKSIRNSQIMRSVVRRHDEIPSIPIIKHPMASLPTL</sequence>